<feature type="signal peptide" evidence="2">
    <location>
        <begin position="1"/>
        <end position="28"/>
    </location>
</feature>
<evidence type="ECO:0000256" key="2">
    <source>
        <dbReference type="SAM" id="SignalP"/>
    </source>
</evidence>
<protein>
    <submittedName>
        <fullName evidence="3">Uncharacterized protein</fullName>
    </submittedName>
</protein>
<dbReference type="RefSeq" id="WP_080813829.1">
    <property type="nucleotide sequence ID" value="NZ_CP048559.1"/>
</dbReference>
<reference evidence="3 4" key="1">
    <citation type="submission" date="2016-10" db="EMBL/GenBank/DDBJ databases">
        <authorList>
            <person name="Varghese N."/>
            <person name="Submissions S."/>
        </authorList>
    </citation>
    <scope>NUCLEOTIDE SEQUENCE [LARGE SCALE GENOMIC DNA]</scope>
    <source>
        <strain evidence="3 4">PDC82</strain>
    </source>
</reference>
<feature type="chain" id="PRO_5043445127" evidence="2">
    <location>
        <begin position="29"/>
        <end position="308"/>
    </location>
</feature>
<dbReference type="Proteomes" id="UP000198917">
    <property type="component" value="Unassembled WGS sequence"/>
</dbReference>
<gene>
    <name evidence="3" type="ORF">SAMN05428983_2914</name>
</gene>
<sequence length="308" mass="29640">MPRIHNGSMLVGAMFVASLGVFSSVANAQTVETLPPAAPQQTPAVESAATGAPVKAADESTAAFLARVNTTNPDGVSISAAELFKQSPTQAIVKDLVTIASSTDVATADITGKVTSGFPIIAVSTSAAQFSEQLSALILTDSGQLPTVVALAQKVGNKDFSEVVGEGLALAHATAMRNGNTILAAAIQLQTKGPGVPSDLLIAFSENIQGTAAGPAAAAAAPAAASPIGGAGSSPASANSIGGSGTASTEGGTAQAGGGAAPVGGGGSVGGTTSGGGTSPSTTTNNFTTINNFFSTGNTTTPVSTSPV</sequence>
<feature type="region of interest" description="Disordered" evidence="1">
    <location>
        <begin position="225"/>
        <end position="308"/>
    </location>
</feature>
<feature type="compositionally biased region" description="Low complexity" evidence="1">
    <location>
        <begin position="225"/>
        <end position="253"/>
    </location>
</feature>
<dbReference type="AlphaFoldDB" id="A0A7Z7BNJ3"/>
<accession>A0A7Z7BNJ3</accession>
<name>A0A7Z7BNJ3_9HYPH</name>
<evidence type="ECO:0000256" key="1">
    <source>
        <dbReference type="SAM" id="MobiDB-lite"/>
    </source>
</evidence>
<feature type="compositionally biased region" description="Gly residues" evidence="1">
    <location>
        <begin position="254"/>
        <end position="278"/>
    </location>
</feature>
<dbReference type="EMBL" id="FNEW01000002">
    <property type="protein sequence ID" value="SDJ80910.1"/>
    <property type="molecule type" value="Genomic_DNA"/>
</dbReference>
<proteinExistence type="predicted"/>
<feature type="compositionally biased region" description="Low complexity" evidence="1">
    <location>
        <begin position="279"/>
        <end position="301"/>
    </location>
</feature>
<evidence type="ECO:0000313" key="3">
    <source>
        <dbReference type="EMBL" id="SDJ80910.1"/>
    </source>
</evidence>
<organism evidence="3 4">
    <name type="scientific">Agrobacterium fabrum</name>
    <dbReference type="NCBI Taxonomy" id="1176649"/>
    <lineage>
        <taxon>Bacteria</taxon>
        <taxon>Pseudomonadati</taxon>
        <taxon>Pseudomonadota</taxon>
        <taxon>Alphaproteobacteria</taxon>
        <taxon>Hyphomicrobiales</taxon>
        <taxon>Rhizobiaceae</taxon>
        <taxon>Rhizobium/Agrobacterium group</taxon>
        <taxon>Agrobacterium</taxon>
        <taxon>Agrobacterium tumefaciens complex</taxon>
    </lineage>
</organism>
<evidence type="ECO:0000313" key="4">
    <source>
        <dbReference type="Proteomes" id="UP000198917"/>
    </source>
</evidence>
<keyword evidence="2" id="KW-0732">Signal</keyword>
<comment type="caution">
    <text evidence="3">The sequence shown here is derived from an EMBL/GenBank/DDBJ whole genome shotgun (WGS) entry which is preliminary data.</text>
</comment>